<dbReference type="PANTHER" id="PTHR19376:SF54">
    <property type="entry name" value="DNA-DIRECTED RNA POLYMERASE SUBUNIT BETA"/>
    <property type="match status" value="1"/>
</dbReference>
<dbReference type="InterPro" id="IPR006592">
    <property type="entry name" value="RNA_pol_N"/>
</dbReference>
<keyword evidence="3 8" id="KW-0808">Transferase</keyword>
<gene>
    <name evidence="8" type="ORF">EVA_21939</name>
</gene>
<dbReference type="SUPFAM" id="SSF64484">
    <property type="entry name" value="beta and beta-prime subunits of DNA dependent RNA-polymerase"/>
    <property type="match status" value="1"/>
</dbReference>
<dbReference type="GO" id="GO:0006351">
    <property type="term" value="P:DNA-templated transcription"/>
    <property type="evidence" value="ECO:0007669"/>
    <property type="project" value="InterPro"/>
</dbReference>
<reference evidence="8" key="1">
    <citation type="journal article" date="2012" name="PLoS ONE">
        <title>Gene sets for utilization of primary and secondary nutrition supplies in the distal gut of endangered iberian lynx.</title>
        <authorList>
            <person name="Alcaide M."/>
            <person name="Messina E."/>
            <person name="Richter M."/>
            <person name="Bargiela R."/>
            <person name="Peplies J."/>
            <person name="Huws S.A."/>
            <person name="Newbold C.J."/>
            <person name="Golyshin P.N."/>
            <person name="Simon M.A."/>
            <person name="Lopez G."/>
            <person name="Yakimov M.M."/>
            <person name="Ferrer M."/>
        </authorList>
    </citation>
    <scope>NUCLEOTIDE SEQUENCE</scope>
</reference>
<organism evidence="8">
    <name type="scientific">gut metagenome</name>
    <dbReference type="NCBI Taxonomy" id="749906"/>
    <lineage>
        <taxon>unclassified sequences</taxon>
        <taxon>metagenomes</taxon>
        <taxon>organismal metagenomes</taxon>
    </lineage>
</organism>
<name>J9FRE2_9ZZZZ</name>
<dbReference type="GO" id="GO:0003899">
    <property type="term" value="F:DNA-directed RNA polymerase activity"/>
    <property type="evidence" value="ECO:0007669"/>
    <property type="project" value="UniProtKB-EC"/>
</dbReference>
<keyword evidence="2" id="KW-0240">DNA-directed RNA polymerase</keyword>
<accession>J9FRE2</accession>
<dbReference type="SMART" id="SM00663">
    <property type="entry name" value="RPOLA_N"/>
    <property type="match status" value="1"/>
</dbReference>
<dbReference type="EMBL" id="AMCI01009150">
    <property type="protein sequence ID" value="EJW89954.1"/>
    <property type="molecule type" value="Genomic_DNA"/>
</dbReference>
<dbReference type="PANTHER" id="PTHR19376">
    <property type="entry name" value="DNA-DIRECTED RNA POLYMERASE"/>
    <property type="match status" value="1"/>
</dbReference>
<evidence type="ECO:0000256" key="2">
    <source>
        <dbReference type="ARBA" id="ARBA00022478"/>
    </source>
</evidence>
<evidence type="ECO:0000259" key="7">
    <source>
        <dbReference type="SMART" id="SM00663"/>
    </source>
</evidence>
<feature type="non-terminal residue" evidence="8">
    <location>
        <position position="1"/>
    </location>
</feature>
<dbReference type="EC" id="2.7.7.6" evidence="1"/>
<dbReference type="GO" id="GO:0000428">
    <property type="term" value="C:DNA-directed RNA polymerase complex"/>
    <property type="evidence" value="ECO:0007669"/>
    <property type="project" value="UniProtKB-KW"/>
</dbReference>
<evidence type="ECO:0000256" key="4">
    <source>
        <dbReference type="ARBA" id="ARBA00022695"/>
    </source>
</evidence>
<dbReference type="Pfam" id="PF00623">
    <property type="entry name" value="RNA_pol_Rpb1_2"/>
    <property type="match status" value="1"/>
</dbReference>
<protein>
    <recommendedName>
        <fullName evidence="1">DNA-directed RNA polymerase</fullName>
        <ecNumber evidence="1">2.7.7.6</ecNumber>
    </recommendedName>
</protein>
<comment type="caution">
    <text evidence="8">The sequence shown here is derived from an EMBL/GenBank/DDBJ whole genome shotgun (WGS) entry which is preliminary data.</text>
</comment>
<evidence type="ECO:0000256" key="5">
    <source>
        <dbReference type="ARBA" id="ARBA00023163"/>
    </source>
</evidence>
<evidence type="ECO:0000256" key="1">
    <source>
        <dbReference type="ARBA" id="ARBA00012418"/>
    </source>
</evidence>
<dbReference type="GO" id="GO:0003677">
    <property type="term" value="F:DNA binding"/>
    <property type="evidence" value="ECO:0007669"/>
    <property type="project" value="InterPro"/>
</dbReference>
<dbReference type="InterPro" id="IPR045867">
    <property type="entry name" value="DNA-dir_RpoC_beta_prime"/>
</dbReference>
<keyword evidence="5" id="KW-0804">Transcription</keyword>
<dbReference type="AlphaFoldDB" id="J9FRE2"/>
<evidence type="ECO:0000256" key="6">
    <source>
        <dbReference type="ARBA" id="ARBA00048552"/>
    </source>
</evidence>
<feature type="non-terminal residue" evidence="8">
    <location>
        <position position="98"/>
    </location>
</feature>
<proteinExistence type="predicted"/>
<comment type="catalytic activity">
    <reaction evidence="6">
        <text>RNA(n) + a ribonucleoside 5'-triphosphate = RNA(n+1) + diphosphate</text>
        <dbReference type="Rhea" id="RHEA:21248"/>
        <dbReference type="Rhea" id="RHEA-COMP:14527"/>
        <dbReference type="Rhea" id="RHEA-COMP:17342"/>
        <dbReference type="ChEBI" id="CHEBI:33019"/>
        <dbReference type="ChEBI" id="CHEBI:61557"/>
        <dbReference type="ChEBI" id="CHEBI:140395"/>
        <dbReference type="EC" id="2.7.7.6"/>
    </reaction>
</comment>
<sequence length="98" mass="11058">GNRALKSLSDMLKGKSGRFRQNLLGKRVDYSGRSVIVVGPELKIYQCGLPKEMAIELFKPFVMKELVANGTSHNIKNAKKMVEKLQPEVWDVLEDVIK</sequence>
<evidence type="ECO:0000256" key="3">
    <source>
        <dbReference type="ARBA" id="ARBA00022679"/>
    </source>
</evidence>
<dbReference type="InterPro" id="IPR000722">
    <property type="entry name" value="RNA_pol_asu"/>
</dbReference>
<feature type="domain" description="RNA polymerase N-terminal" evidence="7">
    <location>
        <begin position="1"/>
        <end position="98"/>
    </location>
</feature>
<dbReference type="Gene3D" id="1.10.40.90">
    <property type="match status" value="1"/>
</dbReference>
<evidence type="ECO:0000313" key="8">
    <source>
        <dbReference type="EMBL" id="EJW89954.1"/>
    </source>
</evidence>
<keyword evidence="4 8" id="KW-0548">Nucleotidyltransferase</keyword>